<dbReference type="InterPro" id="IPR009030">
    <property type="entry name" value="Growth_fac_rcpt_cys_sf"/>
</dbReference>
<dbReference type="InterPro" id="IPR011641">
    <property type="entry name" value="Tyr-kin_ephrin_A/B_rcpt-like"/>
</dbReference>
<sequence>MVPRRARCDEAGEAETTWDDIFGRENPATISAWKYVYDAEHVMDNLEDSTGKVKKFARSFSFKWGEKLAVPIEKFAGKVEQKIKDQRLALEKKCKGAGVTMEKAEEIVDLILLMREKTIPLIYILSNLANGVCTAGQAMNDLNNALDPPKGGNELPSGFKAEFCKPNVVRAAFDKFMPTAQKTLDDFGLMIKACYDLEQTMTRHIESLHPYTDWFVDIDYSNLGFPLCRYVSDETIAHGCAKRLKSLTSFPIYNTTDMSTGRQPTSRPTIEEAQFVANFNQCSGNKFPIVINAWYQWQDCAVDLTGQLRFPCSIDGDEDRSTCQNNFYKIKQCSGAKLASFSTEMTAEPGRFQASYICVSLTEWENMDLLSTTTHEANRNRVLGTCEHCHGVNWHQHSSTSSTSTKGKISCWESSSPAGSCIWGKHQLWYSWNGDINHPEWWWNEITSGTIGPGWCDIKVNSEQSGWLWSPGHEEYWKYSHKSWWDNDEIYSFEIHDWCGPGTGQYSIDDTHRSSGFPECNFGRKVYIEHVDDSKTDPCYQFTTKDGIDLGKFHDGGYTYTREYSWYQKFLTYCAMKAETNPLQEFKYASPEAHAEYEAARTDGYNQWKGKKATLETSCREQWRTCKDSPHKKCDLSDCLVNGMRWACVAPPPADTESVAYLWSTTKRDQNTPAKGYHSGNQMFCTAPRGVVLRQAHVGKGLALFDVLKAAKKLLPGDILTKAHQTSPRISFDSLVNNQVLPSAAVPSVEAVRLIWTCACPIGHAPDFTKARYSREYRGTVSTTRSGKTCLDWDTPGLNVNPTNNPKAGLERNYCRNPDLEMGGPWCYVPGASWEYCDVNWDPLQHSYRGTVSKTRSGKRCRNWMDSIDPTVEKYHHYYSDLGLGNHNYCRNHDKEPGGAWCYKEEGGWEYCDVTYPECSRCKPGTFRGRMDEESCLLCKPGTYSRDGATSCTACPKNHYSPAEGMGRCLVCPQGKIGKLPGQKSIDSCKPCKAHEIADTLAGECVPCPHNTYPDGGRCRPCRAGYYRHRNEESQCKPVPAGHEAVILPQGDSGNVQHGYRGTKNVTKSGLPCKDWRDHHFNNPKTRPFDGLSDGAYCRNPSGNEPRAWCYVNRAPPLHWEDCAVRWAEPQGTIKKCKAGTYRPAGSVRCIPVPTGFYQDEVGQTVAKQCPCERPWTNPKWTEGAYLESQCEQIPTNCKGIPDGLTLIDPDGAGCNTWLPVTVHCKNGKTYLPVSQHALIENYSEGGERPDAAEPKKGSGDVAYPWPGWRTSYVAYEMDQGALETEKKMKIATSWEWYGWMGARVDQNPSYAAFAETTRINKEIRKEMKPTANFERFMPPGQCNRCDFDTSVLARSILDLRGTPFKLIPETVTCEDHTWPVGGFPGNGYSFFHKDKALEMKNGGRCGALEVANALEIHFDPLFFARMKNPAAGNGNIASSLMADMQLFDVMQISCNVANAVSSHHCYGSENVYHDSSDACACAQHAGFVDVSKSGDQHVVMRMLPLQKDGYKGTTSNGKTSMDRSGPYGESVSFQSADLSSRASQVCAAAVAQGSSCAA</sequence>
<dbReference type="SMART" id="SM00130">
    <property type="entry name" value="KR"/>
    <property type="match status" value="3"/>
</dbReference>
<comment type="caution">
    <text evidence="5">The sequence shown here is derived from an EMBL/GenBank/DDBJ whole genome shotgun (WGS) entry which is preliminary data.</text>
</comment>
<dbReference type="Pfam" id="PF00051">
    <property type="entry name" value="Kringle"/>
    <property type="match status" value="3"/>
</dbReference>
<protein>
    <submittedName>
        <fullName evidence="5">Tissue-type plasminogen activator</fullName>
    </submittedName>
</protein>
<feature type="domain" description="Kringle" evidence="4">
    <location>
        <begin position="847"/>
        <end position="919"/>
    </location>
</feature>
<dbReference type="InterPro" id="IPR000001">
    <property type="entry name" value="Kringle"/>
</dbReference>
<dbReference type="CDD" id="cd00108">
    <property type="entry name" value="KR"/>
    <property type="match status" value="2"/>
</dbReference>
<dbReference type="Gene3D" id="2.170.130.20">
    <property type="entry name" value="LCCL-like domain"/>
    <property type="match status" value="1"/>
</dbReference>
<dbReference type="EMBL" id="CAICTM010000217">
    <property type="protein sequence ID" value="CAB9505089.1"/>
    <property type="molecule type" value="Genomic_DNA"/>
</dbReference>
<dbReference type="PANTHER" id="PTHR24261">
    <property type="entry name" value="PLASMINOGEN-RELATED"/>
    <property type="match status" value="1"/>
</dbReference>
<dbReference type="SUPFAM" id="SSF57440">
    <property type="entry name" value="Kringle-like"/>
    <property type="match status" value="3"/>
</dbReference>
<dbReference type="Proteomes" id="UP001153069">
    <property type="component" value="Unassembled WGS sequence"/>
</dbReference>
<name>A0A9N8DM57_9STRA</name>
<dbReference type="SUPFAM" id="SSF57184">
    <property type="entry name" value="Growth factor receptor domain"/>
    <property type="match status" value="1"/>
</dbReference>
<reference evidence="5" key="1">
    <citation type="submission" date="2020-06" db="EMBL/GenBank/DDBJ databases">
        <authorList>
            <consortium name="Plant Systems Biology data submission"/>
        </authorList>
    </citation>
    <scope>NUCLEOTIDE SEQUENCE</scope>
    <source>
        <strain evidence="5">D6</strain>
    </source>
</reference>
<evidence type="ECO:0000313" key="5">
    <source>
        <dbReference type="EMBL" id="CAB9505089.1"/>
    </source>
</evidence>
<evidence type="ECO:0000313" key="6">
    <source>
        <dbReference type="Proteomes" id="UP001153069"/>
    </source>
</evidence>
<organism evidence="5 6">
    <name type="scientific">Seminavis robusta</name>
    <dbReference type="NCBI Taxonomy" id="568900"/>
    <lineage>
        <taxon>Eukaryota</taxon>
        <taxon>Sar</taxon>
        <taxon>Stramenopiles</taxon>
        <taxon>Ochrophyta</taxon>
        <taxon>Bacillariophyta</taxon>
        <taxon>Bacillariophyceae</taxon>
        <taxon>Bacillariophycidae</taxon>
        <taxon>Naviculales</taxon>
        <taxon>Naviculaceae</taxon>
        <taxon>Seminavis</taxon>
    </lineage>
</organism>
<dbReference type="InterPro" id="IPR013806">
    <property type="entry name" value="Kringle-like"/>
</dbReference>
<dbReference type="PROSITE" id="PS50070">
    <property type="entry name" value="KRINGLE_2"/>
    <property type="match status" value="3"/>
</dbReference>
<evidence type="ECO:0000259" key="4">
    <source>
        <dbReference type="PROSITE" id="PS50070"/>
    </source>
</evidence>
<feature type="domain" description="Kringle" evidence="4">
    <location>
        <begin position="775"/>
        <end position="839"/>
    </location>
</feature>
<dbReference type="InterPro" id="IPR036609">
    <property type="entry name" value="LCCL_sf"/>
</dbReference>
<evidence type="ECO:0000256" key="2">
    <source>
        <dbReference type="ARBA" id="ARBA00023157"/>
    </source>
</evidence>
<dbReference type="SMART" id="SM01411">
    <property type="entry name" value="Ephrin_rec_like"/>
    <property type="match status" value="3"/>
</dbReference>
<dbReference type="Gene3D" id="2.40.20.10">
    <property type="entry name" value="Plasminogen Kringle 4"/>
    <property type="match status" value="3"/>
</dbReference>
<dbReference type="Gene3D" id="2.10.50.10">
    <property type="entry name" value="Tumor Necrosis Factor Receptor, subunit A, domain 2"/>
    <property type="match status" value="1"/>
</dbReference>
<keyword evidence="6" id="KW-1185">Reference proteome</keyword>
<dbReference type="InterPro" id="IPR018056">
    <property type="entry name" value="Kringle_CS"/>
</dbReference>
<keyword evidence="1" id="KW-0420">Kringle</keyword>
<evidence type="ECO:0000256" key="3">
    <source>
        <dbReference type="SAM" id="MobiDB-lite"/>
    </source>
</evidence>
<dbReference type="InterPro" id="IPR038178">
    <property type="entry name" value="Kringle_sf"/>
</dbReference>
<dbReference type="InterPro" id="IPR050759">
    <property type="entry name" value="Serine_protease_kringle"/>
</dbReference>
<gene>
    <name evidence="5" type="ORF">SEMRO_218_G090140.1</name>
</gene>
<dbReference type="PANTHER" id="PTHR24261:SF7">
    <property type="entry name" value="KRINGLE DOMAIN-CONTAINING PROTEIN"/>
    <property type="match status" value="1"/>
</dbReference>
<dbReference type="Pfam" id="PF07699">
    <property type="entry name" value="Ephrin_rec_like"/>
    <property type="match status" value="1"/>
</dbReference>
<keyword evidence="2" id="KW-1015">Disulfide bond</keyword>
<feature type="domain" description="Kringle" evidence="4">
    <location>
        <begin position="1059"/>
        <end position="1137"/>
    </location>
</feature>
<dbReference type="OrthoDB" id="195103at2759"/>
<dbReference type="PROSITE" id="PS00021">
    <property type="entry name" value="KRINGLE_1"/>
    <property type="match status" value="3"/>
</dbReference>
<accession>A0A9N8DM57</accession>
<evidence type="ECO:0000256" key="1">
    <source>
        <dbReference type="ARBA" id="ARBA00022572"/>
    </source>
</evidence>
<dbReference type="SUPFAM" id="SSF69848">
    <property type="entry name" value="LCCL domain"/>
    <property type="match status" value="1"/>
</dbReference>
<proteinExistence type="predicted"/>
<feature type="region of interest" description="Disordered" evidence="3">
    <location>
        <begin position="1510"/>
        <end position="1529"/>
    </location>
</feature>